<gene>
    <name evidence="2" type="ORF">D3H35_14850</name>
</gene>
<dbReference type="EMBL" id="QXJM01000039">
    <property type="protein sequence ID" value="RIE02040.1"/>
    <property type="molecule type" value="Genomic_DNA"/>
</dbReference>
<organism evidence="2 3">
    <name type="scientific">Cohnella faecalis</name>
    <dbReference type="NCBI Taxonomy" id="2315694"/>
    <lineage>
        <taxon>Bacteria</taxon>
        <taxon>Bacillati</taxon>
        <taxon>Bacillota</taxon>
        <taxon>Bacilli</taxon>
        <taxon>Bacillales</taxon>
        <taxon>Paenibacillaceae</taxon>
        <taxon>Cohnella</taxon>
    </lineage>
</organism>
<dbReference type="OrthoDB" id="2675126at2"/>
<evidence type="ECO:0000256" key="1">
    <source>
        <dbReference type="ARBA" id="ARBA00022729"/>
    </source>
</evidence>
<evidence type="ECO:0000313" key="3">
    <source>
        <dbReference type="Proteomes" id="UP000266340"/>
    </source>
</evidence>
<evidence type="ECO:0000313" key="2">
    <source>
        <dbReference type="EMBL" id="RIE02040.1"/>
    </source>
</evidence>
<dbReference type="Gene3D" id="2.60.40.1220">
    <property type="match status" value="2"/>
</dbReference>
<keyword evidence="3" id="KW-1185">Reference proteome</keyword>
<dbReference type="RefSeq" id="WP_119150081.1">
    <property type="nucleotide sequence ID" value="NZ_QXJM01000039.1"/>
</dbReference>
<dbReference type="NCBIfam" id="TIGR02059">
    <property type="entry name" value="swm_rep_I"/>
    <property type="match status" value="2"/>
</dbReference>
<dbReference type="InterPro" id="IPR014755">
    <property type="entry name" value="Cu-Rt/internalin_Ig-like"/>
</dbReference>
<dbReference type="InterPro" id="IPR011801">
    <property type="entry name" value="Swm_rep_I_cyn"/>
</dbReference>
<dbReference type="Proteomes" id="UP000266340">
    <property type="component" value="Unassembled WGS sequence"/>
</dbReference>
<dbReference type="Pfam" id="PF13753">
    <property type="entry name" value="SWM_repeat"/>
    <property type="match status" value="2"/>
</dbReference>
<dbReference type="InterPro" id="IPR028059">
    <property type="entry name" value="SWM_rpt"/>
</dbReference>
<name>A0A398CHX1_9BACL</name>
<reference evidence="2 3" key="1">
    <citation type="submission" date="2018-09" db="EMBL/GenBank/DDBJ databases">
        <title>Cohnella cavernae sp. nov., isolated from a karst cave.</title>
        <authorList>
            <person name="Zhu H."/>
        </authorList>
    </citation>
    <scope>NUCLEOTIDE SEQUENCE [LARGE SCALE GENOMIC DNA]</scope>
    <source>
        <strain evidence="2 3">K2E09-144</strain>
    </source>
</reference>
<sequence>MNFNRELAALPSNANSLFYVTAGSSRISVSSATLSGSMLLLLLPSQPSVSGAITVSYTPGSIPIRDLAGNTLAAFAGFALTNPNDTTAPVFLTGVANGKKIVLNYDEALRTSPVPAISSYSILSGGKVVSISSVAINGNSVELTLSQSLADGAGVTLTYYPGNSYVADIAGNPAPFISGYSMTASGGSTARLASAVINGNVLSLTYSTPLNTLSSSIPNVSQYTVKANGVTIAVRSVYISGQQVTLSLMSDVQSGQQVLISYTNTGNPLKDTLGQTVETFSNYSVTNQTTGTGVVLPEFLEPDGNGGIRLVNSKAVVTSSGVTLSGKIANKYSIDGDKLYNGFNTIKQGNATQPVLVAQIPETEAGAIVSVNVRSLINAAALVSNGILKVNYGILPSPCRLRPLIIPSSCRAPVTIRTPSNW</sequence>
<proteinExistence type="predicted"/>
<protein>
    <recommendedName>
        <fullName evidence="4">SbsA Ig-like domain-containing protein</fullName>
    </recommendedName>
</protein>
<keyword evidence="1" id="KW-0732">Signal</keyword>
<dbReference type="AlphaFoldDB" id="A0A398CHX1"/>
<accession>A0A398CHX1</accession>
<evidence type="ECO:0008006" key="4">
    <source>
        <dbReference type="Google" id="ProtNLM"/>
    </source>
</evidence>
<comment type="caution">
    <text evidence="2">The sequence shown here is derived from an EMBL/GenBank/DDBJ whole genome shotgun (WGS) entry which is preliminary data.</text>
</comment>